<dbReference type="GO" id="GO:0034647">
    <property type="term" value="F:histone H3K4me/H3K4me2/H3K4me3 demethylase activity"/>
    <property type="evidence" value="ECO:0007669"/>
    <property type="project" value="TreeGrafter"/>
</dbReference>
<dbReference type="InterPro" id="IPR003347">
    <property type="entry name" value="JmjC_dom"/>
</dbReference>
<dbReference type="PANTHER" id="PTHR10694">
    <property type="entry name" value="LYSINE-SPECIFIC DEMETHYLASE"/>
    <property type="match status" value="1"/>
</dbReference>
<evidence type="ECO:0000313" key="8">
    <source>
        <dbReference type="EMBL" id="KAK1375678.1"/>
    </source>
</evidence>
<dbReference type="Pfam" id="PF02928">
    <property type="entry name" value="zf-C5HC2"/>
    <property type="match status" value="1"/>
</dbReference>
<comment type="subcellular location">
    <subcellularLocation>
        <location evidence="1">Nucleus</location>
    </subcellularLocation>
</comment>
<comment type="caution">
    <text evidence="8">The sequence shown here is derived from an EMBL/GenBank/DDBJ whole genome shotgun (WGS) entry which is preliminary data.</text>
</comment>
<organism evidence="8 9">
    <name type="scientific">Heracleum sosnowskyi</name>
    <dbReference type="NCBI Taxonomy" id="360622"/>
    <lineage>
        <taxon>Eukaryota</taxon>
        <taxon>Viridiplantae</taxon>
        <taxon>Streptophyta</taxon>
        <taxon>Embryophyta</taxon>
        <taxon>Tracheophyta</taxon>
        <taxon>Spermatophyta</taxon>
        <taxon>Magnoliopsida</taxon>
        <taxon>eudicotyledons</taxon>
        <taxon>Gunneridae</taxon>
        <taxon>Pentapetalae</taxon>
        <taxon>asterids</taxon>
        <taxon>campanulids</taxon>
        <taxon>Apiales</taxon>
        <taxon>Apiaceae</taxon>
        <taxon>Apioideae</taxon>
        <taxon>apioid superclade</taxon>
        <taxon>Tordylieae</taxon>
        <taxon>Tordyliinae</taxon>
        <taxon>Heracleum</taxon>
    </lineage>
</organism>
<dbReference type="Pfam" id="PF05964">
    <property type="entry name" value="FYRN"/>
    <property type="match status" value="1"/>
</dbReference>
<dbReference type="PANTHER" id="PTHR10694:SF105">
    <property type="entry name" value="LYSINE-SPECIFIC DEMETHYLASE JMJ14"/>
    <property type="match status" value="1"/>
</dbReference>
<dbReference type="PROSITE" id="PS51183">
    <property type="entry name" value="JMJN"/>
    <property type="match status" value="1"/>
</dbReference>
<evidence type="ECO:0000256" key="3">
    <source>
        <dbReference type="ARBA" id="ARBA00023004"/>
    </source>
</evidence>
<feature type="region of interest" description="Disordered" evidence="5">
    <location>
        <begin position="107"/>
        <end position="140"/>
    </location>
</feature>
<evidence type="ECO:0000256" key="1">
    <source>
        <dbReference type="ARBA" id="ARBA00004123"/>
    </source>
</evidence>
<keyword evidence="9" id="KW-1185">Reference proteome</keyword>
<evidence type="ECO:0000256" key="5">
    <source>
        <dbReference type="SAM" id="MobiDB-lite"/>
    </source>
</evidence>
<dbReference type="SUPFAM" id="SSF51197">
    <property type="entry name" value="Clavaminate synthase-like"/>
    <property type="match status" value="1"/>
</dbReference>
<reference evidence="8" key="2">
    <citation type="submission" date="2023-05" db="EMBL/GenBank/DDBJ databases">
        <authorList>
            <person name="Schelkunov M.I."/>
        </authorList>
    </citation>
    <scope>NUCLEOTIDE SEQUENCE</scope>
    <source>
        <strain evidence="8">Hsosn_3</strain>
        <tissue evidence="8">Leaf</tissue>
    </source>
</reference>
<evidence type="ECO:0000259" key="6">
    <source>
        <dbReference type="PROSITE" id="PS51183"/>
    </source>
</evidence>
<reference evidence="8" key="1">
    <citation type="submission" date="2023-02" db="EMBL/GenBank/DDBJ databases">
        <title>Genome of toxic invasive species Heracleum sosnowskyi carries increased number of genes despite the absence of recent whole-genome duplications.</title>
        <authorList>
            <person name="Schelkunov M."/>
            <person name="Shtratnikova V."/>
            <person name="Makarenko M."/>
            <person name="Klepikova A."/>
            <person name="Omelchenko D."/>
            <person name="Novikova G."/>
            <person name="Obukhova E."/>
            <person name="Bogdanov V."/>
            <person name="Penin A."/>
            <person name="Logacheva M."/>
        </authorList>
    </citation>
    <scope>NUCLEOTIDE SEQUENCE</scope>
    <source>
        <strain evidence="8">Hsosn_3</strain>
        <tissue evidence="8">Leaf</tissue>
    </source>
</reference>
<dbReference type="GO" id="GO:0005634">
    <property type="term" value="C:nucleus"/>
    <property type="evidence" value="ECO:0007669"/>
    <property type="project" value="UniProtKB-SubCell"/>
</dbReference>
<dbReference type="SMART" id="SM00558">
    <property type="entry name" value="JmjC"/>
    <property type="match status" value="1"/>
</dbReference>
<keyword evidence="2" id="KW-0560">Oxidoreductase</keyword>
<dbReference type="InterPro" id="IPR004198">
    <property type="entry name" value="Znf_C5HC2"/>
</dbReference>
<proteinExistence type="predicted"/>
<feature type="compositionally biased region" description="Basic residues" evidence="5">
    <location>
        <begin position="112"/>
        <end position="125"/>
    </location>
</feature>
<dbReference type="GO" id="GO:0010468">
    <property type="term" value="P:regulation of gene expression"/>
    <property type="evidence" value="ECO:0007669"/>
    <property type="project" value="TreeGrafter"/>
</dbReference>
<evidence type="ECO:0000256" key="4">
    <source>
        <dbReference type="ARBA" id="ARBA00023242"/>
    </source>
</evidence>
<feature type="compositionally biased region" description="Basic and acidic residues" evidence="5">
    <location>
        <begin position="126"/>
        <end position="136"/>
    </location>
</feature>
<dbReference type="EMBL" id="JAUIZM010000007">
    <property type="protein sequence ID" value="KAK1375678.1"/>
    <property type="molecule type" value="Genomic_DNA"/>
</dbReference>
<dbReference type="PROSITE" id="PS51184">
    <property type="entry name" value="JMJC"/>
    <property type="match status" value="1"/>
</dbReference>
<dbReference type="PROSITE" id="PS51543">
    <property type="entry name" value="FYRC"/>
    <property type="match status" value="1"/>
</dbReference>
<feature type="domain" description="JmjC" evidence="7">
    <location>
        <begin position="252"/>
        <end position="418"/>
    </location>
</feature>
<dbReference type="Gene3D" id="3.30.160.360">
    <property type="match status" value="1"/>
</dbReference>
<dbReference type="SMART" id="SM00542">
    <property type="entry name" value="FYRC"/>
    <property type="match status" value="1"/>
</dbReference>
<dbReference type="Pfam" id="PF05965">
    <property type="entry name" value="FYRC"/>
    <property type="match status" value="1"/>
</dbReference>
<accession>A0AAD8MKQ9</accession>
<dbReference type="InterPro" id="IPR003888">
    <property type="entry name" value="FYrich_N"/>
</dbReference>
<dbReference type="Gene3D" id="2.60.120.650">
    <property type="entry name" value="Cupin"/>
    <property type="match status" value="1"/>
</dbReference>
<keyword evidence="3" id="KW-0408">Iron</keyword>
<name>A0AAD8MKQ9_9APIA</name>
<dbReference type="PROSITE" id="PS51542">
    <property type="entry name" value="FYRN"/>
    <property type="match status" value="1"/>
</dbReference>
<dbReference type="Pfam" id="PF02373">
    <property type="entry name" value="JmjC"/>
    <property type="match status" value="1"/>
</dbReference>
<dbReference type="SMART" id="SM00545">
    <property type="entry name" value="JmjN"/>
    <property type="match status" value="1"/>
</dbReference>
<dbReference type="GO" id="GO:0048731">
    <property type="term" value="P:system development"/>
    <property type="evidence" value="ECO:0007669"/>
    <property type="project" value="UniProtKB-ARBA"/>
</dbReference>
<evidence type="ECO:0000256" key="2">
    <source>
        <dbReference type="ARBA" id="ARBA00023002"/>
    </source>
</evidence>
<sequence>MLLMDTTINQDLKTEFDWEKNIKVLARWNPADPCRPTVNDAPVFFPSHEEFQDTLGYIAKIRQIAEGFGICKIVPPSSWNPPCPLKEKSIWENAKFSTRIQQVDLLQNREPMRKKRGRKRKRRRNSKLDNKRKCPGIDDAEISISPDTEEKFGFQTGLDFTFQDFQKLSCNFKECYFGVGDAMMEEIAGQSVDGQNKRWEPSIEDIEGEYWRIIEKPTDEVEVYYGADLETAVFGSGFPKMSRSLTENKSDTYMSSGWNLNNFPRLPGSVLCFEESDISGVLVPWLYVGMCFSSFCWHVEDHHLYSLNYLHWGDPKIWYGVPGTHASALEAAMRKHLPDLFDEQPGLLHELVTQMSPSILMSEGVPVHRVVQHSGEFVLTFPRAYHSGFNCGFNCAEAVNVAPIDWLQHGQNAVETYSEQHRRTSLSHDKLLLKSAREAIRALWELSIMNIENTKNIRWKSVCGKDGMLTKAVKTRVEVEKKRIKNLPLHLKPWKMEKDLDLTSERECFSCFYDLHMSAACCKCSPDRFACLKHASILCSCQKDDKFVLVRYTMDELSTLIEALEEELGALEAWASVDKGLVCINCEDNISGISCPKQNDGPDFFPKTEETLQEDTANRCMSQVVTNGHKKDIVGKNTETMPTNRCFIDLNLDSMSIAQESMLKQTSDIYNDNTMVNEENVCNSGLVRGAFHREHSGKKLDSRQLGSCSGSSVSYVISDNVHPSPSMDVADRCASNDNLNFGCLSSNEVVDQLGIKDTQSVRSGPVQKFSFDVHPINIGYVVFGKLWCNKQVIHPKGFKSCVKFFNVLDPKKISRYISEVLDGGLIGPLFKVTLEESPTKSFVNTSAQKCWEMVMEELIKEFSRRQSLGNAISPFLDPQSINGLAMFGFLSPHIIQAIEALDPNHCCLEYWNHKLPMKEKLTDNTYELPVSLHKDTKKFKCLSESKFSGGQTTVLTNTGVSVGGQDNLRVFCLESHSAEWKAALSVLNKEI</sequence>
<dbReference type="AlphaFoldDB" id="A0AAD8MKQ9"/>
<dbReference type="InterPro" id="IPR003349">
    <property type="entry name" value="JmjN"/>
</dbReference>
<feature type="domain" description="JmjN" evidence="6">
    <location>
        <begin position="41"/>
        <end position="82"/>
    </location>
</feature>
<dbReference type="Proteomes" id="UP001237642">
    <property type="component" value="Unassembled WGS sequence"/>
</dbReference>
<dbReference type="GO" id="GO:0000785">
    <property type="term" value="C:chromatin"/>
    <property type="evidence" value="ECO:0007669"/>
    <property type="project" value="TreeGrafter"/>
</dbReference>
<gene>
    <name evidence="8" type="ORF">POM88_031871</name>
</gene>
<evidence type="ECO:0000259" key="7">
    <source>
        <dbReference type="PROSITE" id="PS51184"/>
    </source>
</evidence>
<dbReference type="SMART" id="SM00541">
    <property type="entry name" value="FYRN"/>
    <property type="match status" value="1"/>
</dbReference>
<dbReference type="InterPro" id="IPR003889">
    <property type="entry name" value="FYrich_C"/>
</dbReference>
<dbReference type="Pfam" id="PF02375">
    <property type="entry name" value="JmjN"/>
    <property type="match status" value="1"/>
</dbReference>
<keyword evidence="4" id="KW-0539">Nucleus</keyword>
<evidence type="ECO:0000313" key="9">
    <source>
        <dbReference type="Proteomes" id="UP001237642"/>
    </source>
</evidence>
<protein>
    <submittedName>
        <fullName evidence="8">Lysine-specific demethylase JMJ18-like</fullName>
    </submittedName>
</protein>